<dbReference type="CDD" id="cd06661">
    <property type="entry name" value="GGCT_like"/>
    <property type="match status" value="1"/>
</dbReference>
<dbReference type="InterPro" id="IPR056497">
    <property type="entry name" value="HEAT_DAAF5"/>
</dbReference>
<evidence type="ECO:0000256" key="7">
    <source>
        <dbReference type="SAM" id="MobiDB-lite"/>
    </source>
</evidence>
<dbReference type="CDD" id="cd16263">
    <property type="entry name" value="BipA_III"/>
    <property type="match status" value="1"/>
</dbReference>
<dbReference type="EMBL" id="DAKRPA010000050">
    <property type="protein sequence ID" value="DBA01279.1"/>
    <property type="molecule type" value="Genomic_DNA"/>
</dbReference>
<dbReference type="SUPFAM" id="SSF54980">
    <property type="entry name" value="EF-G C-terminal domain-like"/>
    <property type="match status" value="2"/>
</dbReference>
<dbReference type="PROSITE" id="PS51722">
    <property type="entry name" value="G_TR_2"/>
    <property type="match status" value="1"/>
</dbReference>
<sequence length="1927" mass="212103">MAQETGQMWSDPHPAATHPSDASQPLTRARLATTRRASCSGWSRRTMFLRRGLPALARARAHANKLSVMQNGSRILSRQFSAVSPDLIRNVAIVAHVDHGKTTLVDQLLKHGGNMLSEDRVMDSIDLERERGITIMSKCTRVEYDGKVLNIVDTPGHSDFGGEVERILSMVDGVVLVVDATEGPMSQTKFVLTKALNRGLKPLVVINKVDRETSRLNGEVENELFDMFVALEADDDQLEFPVLYASAKQGWAVRDLDDKEESRDNMKALLDEIINYVPAPEADTAAPFAMAVTMIGHDPYVGRLATGRITAGSIKVGDAIHVINNENKKLESGKVTKMFVTRGTVKSEVTSASAGDIITIAGVNAYVSDTISDPSVLESIPSPKLDPPTISMTFGVNDSPIAGKEGKFLTSTHIKERLIRETENNVAISVSNAESSEAFNVHGRGELQLAILIEEMRREGFEMCVSAPQVLFKTCEETNQRMEPIEEVTIDVDAEYSGSVIDKLSNRGGEILEFKEMQDKVRLQFKIPSRCLMGYRSEIKTDTRGSGVLNSIFHGYAPFQGSASPPSKGKLIASANGVATAYALNTLEDRGELFVKPGDEVYMGMLVGEHSRPVDIEVNPTKEKKLTNMRAAGNDENIRLSPARTMSLEDVVTYIGDDEMIDVSPSRIRMRKRELNPSARKRASAKKTPGAQGRAAATKRVIMVLTTEEEATYNLLSMKLQRDINCLSDPDRNVRRRALDKLQRGLSNDAEQLSVGVLTTLFDNNVKAALLACASSDSVEKCREKALSLLLFFVERHAIPHSPTMLSDLVKLLNGRLGKLPFAEPTEEIRLLLLQLIHIYLKQQAALPADQRGSLRDVIPDLANVLGKTAVDQFPDAKKVTADCIIIISKGWKSDVALQLGTIIKPMVTNLGHQHSRVRVCALQALEAAVPCGSESLGDLMKDVLLPNVSKTVFDHAALVRKQLVLTIANWLGQIEHIQHYQASLFPLLLAGIVDESPEVQTIALQRLNELAASWEAAANDNGEPEPMQVEGESSATPPFGFPTRPPPGARKLANTLQTEILTPLLQHVSDWTVQMREKYTRILAVFLVLLEDNMNAFLDKIFLALGKVCRDDEPTVIEGVKICSRVVGFYADSQMILASLLPMVAGRLAGQDTAQHRTNGLILLAMSVEGMPLKTIQPHLELITEALCDPGVRESESADLQDQLSGVMASLVNTAGPVLPGMETVCFRLFWVLNHLLAAATEFSIAYETSSATLTSLATTCQLSVEDLYSRFLGKILEQMSLPDGSDKTWVKSDPNRVLFDSLCRRGGKACAENMAVIVKVFLPHLEPSRDADVRLAFLALLETMLGNDAIAKAFEPFSQSLLLKAITPNVVWQGGRVAATIRKVAVACTYTLLRQGLANKECLFEAAPQMLPVLKSSLDDSDAKTRQLVCLALQYLFVALPGCLGEEPVHQLYAEILKRLDDSNDVVRKAACQTFITFLRAAPSAHFQGTIISYTLDCLFVHLDDADPEIQQAVFDVLKETITLNAELVVKKAEENRTRHQSPRLFTMMNVDDGTIKVEVKPQAMQRIKEQLYQVVNIKNVRGLTLFFGFGEEKPFNIPTREALAPRARKNAMFFATNYAVCAALVAVVAILLNPLFLFVLICLGGFWFYVASATANESPENPTMVFGRPVTPDQRKFGMYAITLALIVIFGGSILFTISVSSSALAISHAILRDCPVVREEDELGFLSDDAAKLAETTGFPAEETMFGYVKGWHRRFWQGSPDHRGSPDAKGRVVTLISTSEINKFDDEHAHEEDDHITWGRLYRVPDEHIDGTLSQLDNREQAGYDRAEVDVYCQDGEVRKALVYIATPENSDFLGPGPLDEMAQEIATRSGFSGPNFEYLFRLCECMRALNVRDPHLNALEAAVLKYTGSLDWSSGTTCDVQ</sequence>
<dbReference type="PRINTS" id="PR00315">
    <property type="entry name" value="ELONGATNFCT"/>
</dbReference>
<dbReference type="InterPro" id="IPR047041">
    <property type="entry name" value="BipA_GTP-bd_dom"/>
</dbReference>
<dbReference type="InterPro" id="IPR004895">
    <property type="entry name" value="Prenylated_rab_accept_PRA1"/>
</dbReference>
<dbReference type="Gene3D" id="3.30.70.240">
    <property type="match status" value="1"/>
</dbReference>
<dbReference type="Gene3D" id="3.40.50.300">
    <property type="entry name" value="P-loop containing nucleotide triphosphate hydrolases"/>
    <property type="match status" value="1"/>
</dbReference>
<proteinExistence type="predicted"/>
<dbReference type="Pfam" id="PF00679">
    <property type="entry name" value="EFG_C"/>
    <property type="match status" value="1"/>
</dbReference>
<dbReference type="FunFam" id="3.30.70.870:FF:000003">
    <property type="entry name" value="GTP-binding protein TypA"/>
    <property type="match status" value="1"/>
</dbReference>
<dbReference type="Gene3D" id="3.30.70.870">
    <property type="entry name" value="Elongation Factor G (Translational Gtpase), domain 3"/>
    <property type="match status" value="1"/>
</dbReference>
<dbReference type="FunFam" id="3.30.70.240:FF:000002">
    <property type="entry name" value="GTP-binding protein TypA"/>
    <property type="match status" value="1"/>
</dbReference>
<dbReference type="Pfam" id="PF00009">
    <property type="entry name" value="GTP_EFTU"/>
    <property type="match status" value="1"/>
</dbReference>
<dbReference type="InterPro" id="IPR036568">
    <property type="entry name" value="GGCT-like_sf"/>
</dbReference>
<dbReference type="InterPro" id="IPR006298">
    <property type="entry name" value="BipA"/>
</dbReference>
<evidence type="ECO:0000256" key="3">
    <source>
        <dbReference type="ARBA" id="ARBA00022692"/>
    </source>
</evidence>
<dbReference type="InterPro" id="IPR009000">
    <property type="entry name" value="Transl_B-barrel_sf"/>
</dbReference>
<dbReference type="GO" id="GO:0006751">
    <property type="term" value="P:glutathione catabolic process"/>
    <property type="evidence" value="ECO:0007669"/>
    <property type="project" value="InterPro"/>
</dbReference>
<evidence type="ECO:0000313" key="10">
    <source>
        <dbReference type="EMBL" id="DBA01279.1"/>
    </source>
</evidence>
<dbReference type="InterPro" id="IPR042116">
    <property type="entry name" value="TypA/BipA_C"/>
</dbReference>
<dbReference type="InterPro" id="IPR004161">
    <property type="entry name" value="EFTu-like_2"/>
</dbReference>
<dbReference type="InterPro" id="IPR011989">
    <property type="entry name" value="ARM-like"/>
</dbReference>
<feature type="transmembrane region" description="Helical" evidence="8">
    <location>
        <begin position="1680"/>
        <end position="1701"/>
    </location>
</feature>
<dbReference type="Pfam" id="PF03208">
    <property type="entry name" value="PRA1"/>
    <property type="match status" value="1"/>
</dbReference>
<dbReference type="SUPFAM" id="SSF52540">
    <property type="entry name" value="P-loop containing nucleoside triphosphate hydrolases"/>
    <property type="match status" value="1"/>
</dbReference>
<dbReference type="PANTHER" id="PTHR16216:SF2">
    <property type="entry name" value="DYNEIN AXONEMAL ASSEMBLY FACTOR 5"/>
    <property type="match status" value="1"/>
</dbReference>
<dbReference type="InterPro" id="IPR035647">
    <property type="entry name" value="EFG_III/V"/>
</dbReference>
<dbReference type="Pfam" id="PF04752">
    <property type="entry name" value="ChaC"/>
    <property type="match status" value="1"/>
</dbReference>
<keyword evidence="3 8" id="KW-0812">Transmembrane</keyword>
<dbReference type="SMART" id="SM00838">
    <property type="entry name" value="EFG_C"/>
    <property type="match status" value="1"/>
</dbReference>
<dbReference type="InterPro" id="IPR052623">
    <property type="entry name" value="DAAF5"/>
</dbReference>
<dbReference type="GO" id="GO:0003924">
    <property type="term" value="F:GTPase activity"/>
    <property type="evidence" value="ECO:0007669"/>
    <property type="project" value="InterPro"/>
</dbReference>
<keyword evidence="11" id="KW-1185">Reference proteome</keyword>
<dbReference type="EC" id="4.3.2.7" evidence="2"/>
<dbReference type="InterPro" id="IPR031157">
    <property type="entry name" value="G_TR_CS"/>
</dbReference>
<dbReference type="NCBIfam" id="TIGR01394">
    <property type="entry name" value="TypA_BipA"/>
    <property type="match status" value="1"/>
</dbReference>
<evidence type="ECO:0000256" key="8">
    <source>
        <dbReference type="SAM" id="Phobius"/>
    </source>
</evidence>
<dbReference type="InterPro" id="IPR035651">
    <property type="entry name" value="BipA_V"/>
</dbReference>
<dbReference type="SUPFAM" id="SSF50447">
    <property type="entry name" value="Translation proteins"/>
    <property type="match status" value="1"/>
</dbReference>
<dbReference type="Gene3D" id="2.40.50.250">
    <property type="entry name" value="bipa protein"/>
    <property type="match status" value="1"/>
</dbReference>
<evidence type="ECO:0000256" key="4">
    <source>
        <dbReference type="ARBA" id="ARBA00022989"/>
    </source>
</evidence>
<dbReference type="Gene3D" id="1.25.10.10">
    <property type="entry name" value="Leucine-rich Repeat Variant"/>
    <property type="match status" value="2"/>
</dbReference>
<dbReference type="NCBIfam" id="TIGR00231">
    <property type="entry name" value="small_GTP"/>
    <property type="match status" value="1"/>
</dbReference>
<organism evidence="10 11">
    <name type="scientific">Lagenidium giganteum</name>
    <dbReference type="NCBI Taxonomy" id="4803"/>
    <lineage>
        <taxon>Eukaryota</taxon>
        <taxon>Sar</taxon>
        <taxon>Stramenopiles</taxon>
        <taxon>Oomycota</taxon>
        <taxon>Peronosporomycetes</taxon>
        <taxon>Pythiales</taxon>
        <taxon>Pythiaceae</taxon>
    </lineage>
</organism>
<dbReference type="Pfam" id="PF21018">
    <property type="entry name" value="BipA_C"/>
    <property type="match status" value="1"/>
</dbReference>
<dbReference type="CDD" id="cd03691">
    <property type="entry name" value="BipA_TypA_II"/>
    <property type="match status" value="1"/>
</dbReference>
<dbReference type="GO" id="GO:0061928">
    <property type="term" value="F:glutathione specific gamma-glutamylcyclotransferase activity"/>
    <property type="evidence" value="ECO:0007669"/>
    <property type="project" value="UniProtKB-EC"/>
</dbReference>
<dbReference type="Pfam" id="PF03144">
    <property type="entry name" value="GTP_EFTU_D2"/>
    <property type="match status" value="1"/>
</dbReference>
<protein>
    <recommendedName>
        <fullName evidence="2">glutathione-specific gamma-glutamylcyclotransferase</fullName>
        <ecNumber evidence="2">4.3.2.7</ecNumber>
    </recommendedName>
</protein>
<dbReference type="Pfam" id="PF25757">
    <property type="entry name" value="TPR_DNAAF5"/>
    <property type="match status" value="1"/>
</dbReference>
<dbReference type="InterPro" id="IPR048876">
    <property type="entry name" value="BipA_C"/>
</dbReference>
<dbReference type="InterPro" id="IPR000640">
    <property type="entry name" value="EFG_V-like"/>
</dbReference>
<accession>A0AAV2Z6U0</accession>
<dbReference type="GO" id="GO:0016020">
    <property type="term" value="C:membrane"/>
    <property type="evidence" value="ECO:0007669"/>
    <property type="project" value="UniProtKB-SubCell"/>
</dbReference>
<comment type="subcellular location">
    <subcellularLocation>
        <location evidence="1">Membrane</location>
        <topology evidence="1">Multi-pass membrane protein</topology>
    </subcellularLocation>
</comment>
<evidence type="ECO:0000256" key="2">
    <source>
        <dbReference type="ARBA" id="ARBA00012344"/>
    </source>
</evidence>
<dbReference type="InterPro" id="IPR027417">
    <property type="entry name" value="P-loop_NTPase"/>
</dbReference>
<dbReference type="InterPro" id="IPR013024">
    <property type="entry name" value="GGCT-like"/>
</dbReference>
<dbReference type="Gene3D" id="2.40.30.10">
    <property type="entry name" value="Translation factors"/>
    <property type="match status" value="1"/>
</dbReference>
<dbReference type="PROSITE" id="PS00301">
    <property type="entry name" value="G_TR_1"/>
    <property type="match status" value="1"/>
</dbReference>
<dbReference type="PANTHER" id="PTHR16216">
    <property type="entry name" value="DYNEIN ASSEMBLY FACTOR 5, AXONEMAL"/>
    <property type="match status" value="1"/>
</dbReference>
<evidence type="ECO:0000256" key="1">
    <source>
        <dbReference type="ARBA" id="ARBA00004141"/>
    </source>
</evidence>
<dbReference type="SUPFAM" id="SSF110857">
    <property type="entry name" value="Gamma-glutamyl cyclotransferase-like"/>
    <property type="match status" value="1"/>
</dbReference>
<dbReference type="SUPFAM" id="SSF48371">
    <property type="entry name" value="ARM repeat"/>
    <property type="match status" value="1"/>
</dbReference>
<evidence type="ECO:0000256" key="6">
    <source>
        <dbReference type="ARBA" id="ARBA00023239"/>
    </source>
</evidence>
<comment type="caution">
    <text evidence="10">The sequence shown here is derived from an EMBL/GenBank/DDBJ whole genome shotgun (WGS) entry which is preliminary data.</text>
</comment>
<keyword evidence="5 8" id="KW-0472">Membrane</keyword>
<dbReference type="InterPro" id="IPR047042">
    <property type="entry name" value="BipA_II"/>
</dbReference>
<feature type="domain" description="Tr-type G" evidence="9">
    <location>
        <begin position="86"/>
        <end position="281"/>
    </location>
</feature>
<keyword evidence="6" id="KW-0456">Lyase</keyword>
<feature type="transmembrane region" description="Helical" evidence="8">
    <location>
        <begin position="1614"/>
        <end position="1633"/>
    </location>
</feature>
<dbReference type="Proteomes" id="UP001146120">
    <property type="component" value="Unassembled WGS sequence"/>
</dbReference>
<feature type="region of interest" description="Disordered" evidence="7">
    <location>
        <begin position="1"/>
        <end position="25"/>
    </location>
</feature>
<dbReference type="FunFam" id="3.10.490.10:FF:000013">
    <property type="entry name" value="Gamma-glutamylcyclotransferase"/>
    <property type="match status" value="1"/>
</dbReference>
<dbReference type="InterPro" id="IPR047043">
    <property type="entry name" value="BipA_III"/>
</dbReference>
<feature type="transmembrane region" description="Helical" evidence="8">
    <location>
        <begin position="1639"/>
        <end position="1659"/>
    </location>
</feature>
<dbReference type="Pfam" id="PF24573">
    <property type="entry name" value="HEAT_DAAF5"/>
    <property type="match status" value="1"/>
</dbReference>
<dbReference type="FunFam" id="3.40.50.300:FF:000463">
    <property type="entry name" value="GTP-binding protein TypA"/>
    <property type="match status" value="1"/>
</dbReference>
<dbReference type="FunFam" id="2.40.50.250:FF:000001">
    <property type="entry name" value="GTP-binding protein TypA"/>
    <property type="match status" value="1"/>
</dbReference>
<keyword evidence="4 8" id="KW-1133">Transmembrane helix</keyword>
<dbReference type="InterPro" id="IPR005225">
    <property type="entry name" value="Small_GTP-bd"/>
</dbReference>
<name>A0AAV2Z6U0_9STRA</name>
<dbReference type="InterPro" id="IPR000795">
    <property type="entry name" value="T_Tr_GTP-bd_dom"/>
</dbReference>
<evidence type="ECO:0000256" key="5">
    <source>
        <dbReference type="ARBA" id="ARBA00023136"/>
    </source>
</evidence>
<dbReference type="InterPro" id="IPR057978">
    <property type="entry name" value="TPR_DAAF5"/>
</dbReference>
<dbReference type="InterPro" id="IPR006840">
    <property type="entry name" value="ChaC"/>
</dbReference>
<reference evidence="10" key="2">
    <citation type="journal article" date="2023" name="Microbiol Resour">
        <title>Decontamination and Annotation of the Draft Genome Sequence of the Oomycete Lagenidium giganteum ARSEF 373.</title>
        <authorList>
            <person name="Morgan W.R."/>
            <person name="Tartar A."/>
        </authorList>
    </citation>
    <scope>NUCLEOTIDE SEQUENCE</scope>
    <source>
        <strain evidence="10">ARSEF 373</strain>
    </source>
</reference>
<dbReference type="CDD" id="cd03710">
    <property type="entry name" value="BipA_TypA_C"/>
    <property type="match status" value="1"/>
</dbReference>
<dbReference type="Gene3D" id="3.10.490.10">
    <property type="entry name" value="Gamma-glutamyl cyclotransferase-like"/>
    <property type="match status" value="1"/>
</dbReference>
<gene>
    <name evidence="10" type="ORF">N0F65_001784</name>
</gene>
<reference evidence="10" key="1">
    <citation type="submission" date="2022-11" db="EMBL/GenBank/DDBJ databases">
        <authorList>
            <person name="Morgan W.R."/>
            <person name="Tartar A."/>
        </authorList>
    </citation>
    <scope>NUCLEOTIDE SEQUENCE</scope>
    <source>
        <strain evidence="10">ARSEF 373</strain>
    </source>
</reference>
<evidence type="ECO:0000313" key="11">
    <source>
        <dbReference type="Proteomes" id="UP001146120"/>
    </source>
</evidence>
<dbReference type="InterPro" id="IPR016024">
    <property type="entry name" value="ARM-type_fold"/>
</dbReference>
<evidence type="ECO:0000259" key="9">
    <source>
        <dbReference type="PROSITE" id="PS51722"/>
    </source>
</evidence>
<dbReference type="GO" id="GO:0005525">
    <property type="term" value="F:GTP binding"/>
    <property type="evidence" value="ECO:0007669"/>
    <property type="project" value="InterPro"/>
</dbReference>
<dbReference type="CDD" id="cd01891">
    <property type="entry name" value="TypA_BipA"/>
    <property type="match status" value="1"/>
</dbReference>